<proteinExistence type="predicted"/>
<protein>
    <submittedName>
        <fullName evidence="2">Uncharacterized protein</fullName>
    </submittedName>
</protein>
<evidence type="ECO:0000313" key="2">
    <source>
        <dbReference type="EMBL" id="GEU39285.1"/>
    </source>
</evidence>
<reference evidence="2" key="1">
    <citation type="journal article" date="2019" name="Sci. Rep.">
        <title>Draft genome of Tanacetum cinerariifolium, the natural source of mosquito coil.</title>
        <authorList>
            <person name="Yamashiro T."/>
            <person name="Shiraishi A."/>
            <person name="Satake H."/>
            <person name="Nakayama K."/>
        </authorList>
    </citation>
    <scope>NUCLEOTIDE SEQUENCE</scope>
</reference>
<comment type="caution">
    <text evidence="2">The sequence shown here is derived from an EMBL/GenBank/DDBJ whole genome shotgun (WGS) entry which is preliminary data.</text>
</comment>
<gene>
    <name evidence="2" type="ORF">Tci_011263</name>
</gene>
<organism evidence="2">
    <name type="scientific">Tanacetum cinerariifolium</name>
    <name type="common">Dalmatian daisy</name>
    <name type="synonym">Chrysanthemum cinerariifolium</name>
    <dbReference type="NCBI Taxonomy" id="118510"/>
    <lineage>
        <taxon>Eukaryota</taxon>
        <taxon>Viridiplantae</taxon>
        <taxon>Streptophyta</taxon>
        <taxon>Embryophyta</taxon>
        <taxon>Tracheophyta</taxon>
        <taxon>Spermatophyta</taxon>
        <taxon>Magnoliopsida</taxon>
        <taxon>eudicotyledons</taxon>
        <taxon>Gunneridae</taxon>
        <taxon>Pentapetalae</taxon>
        <taxon>asterids</taxon>
        <taxon>campanulids</taxon>
        <taxon>Asterales</taxon>
        <taxon>Asteraceae</taxon>
        <taxon>Asteroideae</taxon>
        <taxon>Anthemideae</taxon>
        <taxon>Anthemidinae</taxon>
        <taxon>Tanacetum</taxon>
    </lineage>
</organism>
<evidence type="ECO:0000256" key="1">
    <source>
        <dbReference type="SAM" id="Coils"/>
    </source>
</evidence>
<accession>A0A6L2JTW7</accession>
<feature type="coiled-coil region" evidence="1">
    <location>
        <begin position="281"/>
        <end position="315"/>
    </location>
</feature>
<keyword evidence="1" id="KW-0175">Coiled coil</keyword>
<sequence>MEYAPTVTQQQQQSEFPQLDSGLTVLVFKQGDDPIDAINHMMSFLLVVVTSGFPTTNNQTYTPVASGSNSGKQRAVICYNYKGKDTCPNNLGILEGQAPQTVITHNATYQADDLDAYESDYDELNTVKISLMANLSHYGSDALVEVHNHDNVENNMINQDPNIFTRPAKVEVPKELLKVSMVNTSLKKLKHHLAGFDVVVKVVEQQRLESKTFAVKMNQVLNENERLLEQVITKDIMNIVVNSSMDNSFVKVDTQLNQEVLQRDNSVSNQNALSFDQYFELNELKAQSQEKDTVIKKLKERIKTLSGNMNKDKVKKELEEIETINFKLDHRVSKHVAENKHLKQTYKQLYDLIKSTCEKGLIIAALRDELRKLKRKAIADTMISTHTIDPQMLKVDVELIAPRLLNNRTVHSDYLRLTQEQAAILMEVVEQGKS</sequence>
<dbReference type="AlphaFoldDB" id="A0A6L2JTW7"/>
<name>A0A6L2JTW7_TANCI</name>
<dbReference type="EMBL" id="BKCJ010001153">
    <property type="protein sequence ID" value="GEU39285.1"/>
    <property type="molecule type" value="Genomic_DNA"/>
</dbReference>